<sequence length="360" mass="39051">MMPLTLQAALPALDPRMLDTQADAAVRDLMREGSSANTAASYRAAIRYWTAWFELRYGEPFALPLPETAVIQFVVDHAQRSTEHGLKWELPLALDQELVRLKAKGKLGPPSLNTLLQRLSVLSKAHELHGHPNPCRGARMRELVAKTRRAYARRGVAPAKKVALTREPLQALLATCDDSLRGVRDRALLLFAWASGGRRRSEVARATVENTPRTADGFLFSLGQSKTNQAGTTRANDQKPIVGMAAQALDAWLRASGIAQGPLFRRVRRGDVVGEPLAAAALRDIVQERCKLAGLQGDFSAHSLRSGFVTEAGRQNVPLGDTMALTGHASVATVMGYFRAGAAAQSRAARLLDEPDSGPR</sequence>
<dbReference type="InterPro" id="IPR013762">
    <property type="entry name" value="Integrase-like_cat_sf"/>
</dbReference>
<accession>A0A446CG04</accession>
<dbReference type="SUPFAM" id="SSF47823">
    <property type="entry name" value="lambda integrase-like, N-terminal domain"/>
    <property type="match status" value="1"/>
</dbReference>
<dbReference type="GO" id="GO:0015074">
    <property type="term" value="P:DNA integration"/>
    <property type="evidence" value="ECO:0007669"/>
    <property type="project" value="UniProtKB-KW"/>
</dbReference>
<gene>
    <name evidence="6" type="primary">xerC_3</name>
    <name evidence="6" type="ORF">AGI3411_02745</name>
</gene>
<protein>
    <submittedName>
        <fullName evidence="6">Tyrosine recombinase XerC</fullName>
    </submittedName>
</protein>
<reference evidence="6 7" key="1">
    <citation type="submission" date="2018-07" db="EMBL/GenBank/DDBJ databases">
        <authorList>
            <person name="Peeters C."/>
        </authorList>
    </citation>
    <scope>NUCLEOTIDE SEQUENCE [LARGE SCALE GENOMIC DNA]</scope>
    <source>
        <strain evidence="6 7">LMG 3411</strain>
    </source>
</reference>
<dbReference type="GO" id="GO:0007059">
    <property type="term" value="P:chromosome segregation"/>
    <property type="evidence" value="ECO:0007669"/>
    <property type="project" value="UniProtKB-KW"/>
</dbReference>
<feature type="domain" description="Tyr recombinase" evidence="5">
    <location>
        <begin position="159"/>
        <end position="351"/>
    </location>
</feature>
<keyword evidence="1" id="KW-0159">Chromosome partition</keyword>
<dbReference type="EMBL" id="UFQB01000010">
    <property type="protein sequence ID" value="SSW66826.1"/>
    <property type="molecule type" value="Genomic_DNA"/>
</dbReference>
<proteinExistence type="predicted"/>
<dbReference type="Gene3D" id="1.10.150.130">
    <property type="match status" value="1"/>
</dbReference>
<evidence type="ECO:0000256" key="4">
    <source>
        <dbReference type="ARBA" id="ARBA00023172"/>
    </source>
</evidence>
<organism evidence="6 7">
    <name type="scientific">Achromobacter agilis</name>
    <dbReference type="NCBI Taxonomy" id="1353888"/>
    <lineage>
        <taxon>Bacteria</taxon>
        <taxon>Pseudomonadati</taxon>
        <taxon>Pseudomonadota</taxon>
        <taxon>Betaproteobacteria</taxon>
        <taxon>Burkholderiales</taxon>
        <taxon>Alcaligenaceae</taxon>
        <taxon>Achromobacter</taxon>
    </lineage>
</organism>
<dbReference type="PANTHER" id="PTHR30349:SF81">
    <property type="entry name" value="TYROSINE RECOMBINASE XERC"/>
    <property type="match status" value="1"/>
</dbReference>
<keyword evidence="7" id="KW-1185">Reference proteome</keyword>
<dbReference type="PANTHER" id="PTHR30349">
    <property type="entry name" value="PHAGE INTEGRASE-RELATED"/>
    <property type="match status" value="1"/>
</dbReference>
<dbReference type="InterPro" id="IPR011010">
    <property type="entry name" value="DNA_brk_join_enz"/>
</dbReference>
<keyword evidence="2" id="KW-0229">DNA integration</keyword>
<dbReference type="Gene3D" id="1.10.443.10">
    <property type="entry name" value="Intergrase catalytic core"/>
    <property type="match status" value="1"/>
</dbReference>
<keyword evidence="3" id="KW-0238">DNA-binding</keyword>
<evidence type="ECO:0000259" key="5">
    <source>
        <dbReference type="PROSITE" id="PS51898"/>
    </source>
</evidence>
<dbReference type="GO" id="GO:0006310">
    <property type="term" value="P:DNA recombination"/>
    <property type="evidence" value="ECO:0007669"/>
    <property type="project" value="UniProtKB-KW"/>
</dbReference>
<dbReference type="CDD" id="cd00799">
    <property type="entry name" value="INT_Cre_C"/>
    <property type="match status" value="1"/>
</dbReference>
<dbReference type="SUPFAM" id="SSF56349">
    <property type="entry name" value="DNA breaking-rejoining enzymes"/>
    <property type="match status" value="1"/>
</dbReference>
<name>A0A446CG04_9BURK</name>
<dbReference type="InterPro" id="IPR050090">
    <property type="entry name" value="Tyrosine_recombinase_XerCD"/>
</dbReference>
<evidence type="ECO:0000313" key="6">
    <source>
        <dbReference type="EMBL" id="SSW66826.1"/>
    </source>
</evidence>
<evidence type="ECO:0000256" key="2">
    <source>
        <dbReference type="ARBA" id="ARBA00022908"/>
    </source>
</evidence>
<evidence type="ECO:0000256" key="1">
    <source>
        <dbReference type="ARBA" id="ARBA00022829"/>
    </source>
</evidence>
<dbReference type="InterPro" id="IPR002104">
    <property type="entry name" value="Integrase_catalytic"/>
</dbReference>
<dbReference type="InterPro" id="IPR010998">
    <property type="entry name" value="Integrase_recombinase_N"/>
</dbReference>
<evidence type="ECO:0000256" key="3">
    <source>
        <dbReference type="ARBA" id="ARBA00023125"/>
    </source>
</evidence>
<dbReference type="Pfam" id="PF00589">
    <property type="entry name" value="Phage_integrase"/>
    <property type="match status" value="1"/>
</dbReference>
<dbReference type="AlphaFoldDB" id="A0A446CG04"/>
<dbReference type="GO" id="GO:0003677">
    <property type="term" value="F:DNA binding"/>
    <property type="evidence" value="ECO:0007669"/>
    <property type="project" value="UniProtKB-KW"/>
</dbReference>
<evidence type="ECO:0000313" key="7">
    <source>
        <dbReference type="Proteomes" id="UP000289184"/>
    </source>
</evidence>
<keyword evidence="4" id="KW-0233">DNA recombination</keyword>
<dbReference type="PROSITE" id="PS51898">
    <property type="entry name" value="TYR_RECOMBINASE"/>
    <property type="match status" value="1"/>
</dbReference>
<dbReference type="Proteomes" id="UP000289184">
    <property type="component" value="Unassembled WGS sequence"/>
</dbReference>